<gene>
    <name evidence="2" type="ORF">RND71_026189</name>
</gene>
<feature type="compositionally biased region" description="Polar residues" evidence="1">
    <location>
        <begin position="1"/>
        <end position="12"/>
    </location>
</feature>
<organism evidence="2 3">
    <name type="scientific">Anisodus tanguticus</name>
    <dbReference type="NCBI Taxonomy" id="243964"/>
    <lineage>
        <taxon>Eukaryota</taxon>
        <taxon>Viridiplantae</taxon>
        <taxon>Streptophyta</taxon>
        <taxon>Embryophyta</taxon>
        <taxon>Tracheophyta</taxon>
        <taxon>Spermatophyta</taxon>
        <taxon>Magnoliopsida</taxon>
        <taxon>eudicotyledons</taxon>
        <taxon>Gunneridae</taxon>
        <taxon>Pentapetalae</taxon>
        <taxon>asterids</taxon>
        <taxon>lamiids</taxon>
        <taxon>Solanales</taxon>
        <taxon>Solanaceae</taxon>
        <taxon>Solanoideae</taxon>
        <taxon>Hyoscyameae</taxon>
        <taxon>Anisodus</taxon>
    </lineage>
</organism>
<evidence type="ECO:0000313" key="3">
    <source>
        <dbReference type="Proteomes" id="UP001291623"/>
    </source>
</evidence>
<keyword evidence="3" id="KW-1185">Reference proteome</keyword>
<comment type="caution">
    <text evidence="2">The sequence shown here is derived from an EMBL/GenBank/DDBJ whole genome shotgun (WGS) entry which is preliminary data.</text>
</comment>
<evidence type="ECO:0000256" key="1">
    <source>
        <dbReference type="SAM" id="MobiDB-lite"/>
    </source>
</evidence>
<proteinExistence type="predicted"/>
<protein>
    <submittedName>
        <fullName evidence="2">Uncharacterized protein</fullName>
    </submittedName>
</protein>
<sequence>MDDMQQDSCANDQNEDDDKENVEGNQFRETQHLLGTLTLEFTSLSGALTRYSLR</sequence>
<reference evidence="2" key="1">
    <citation type="submission" date="2023-12" db="EMBL/GenBank/DDBJ databases">
        <title>Genome assembly of Anisodus tanguticus.</title>
        <authorList>
            <person name="Wang Y.-J."/>
        </authorList>
    </citation>
    <scope>NUCLEOTIDE SEQUENCE</scope>
    <source>
        <strain evidence="2">KB-2021</strain>
        <tissue evidence="2">Leaf</tissue>
    </source>
</reference>
<dbReference type="EMBL" id="JAVYJV010000014">
    <property type="protein sequence ID" value="KAK4353995.1"/>
    <property type="molecule type" value="Genomic_DNA"/>
</dbReference>
<dbReference type="AlphaFoldDB" id="A0AAE1VB25"/>
<accession>A0AAE1VB25</accession>
<feature type="region of interest" description="Disordered" evidence="1">
    <location>
        <begin position="1"/>
        <end position="26"/>
    </location>
</feature>
<evidence type="ECO:0000313" key="2">
    <source>
        <dbReference type="EMBL" id="KAK4353995.1"/>
    </source>
</evidence>
<name>A0AAE1VB25_9SOLA</name>
<dbReference type="Proteomes" id="UP001291623">
    <property type="component" value="Unassembled WGS sequence"/>
</dbReference>